<keyword evidence="5" id="KW-1185">Reference proteome</keyword>
<gene>
    <name evidence="4" type="ORF">WKW80_06525</name>
</gene>
<dbReference type="RefSeq" id="WP_340362730.1">
    <property type="nucleotide sequence ID" value="NZ_JBBKZV010000002.1"/>
</dbReference>
<protein>
    <submittedName>
        <fullName evidence="4">SRPBCC family protein</fullName>
    </submittedName>
</protein>
<dbReference type="Pfam" id="PF03364">
    <property type="entry name" value="Polyketide_cyc"/>
    <property type="match status" value="1"/>
</dbReference>
<comment type="similarity">
    <text evidence="1">Belongs to the ribosome association toxin RatA family.</text>
</comment>
<evidence type="ECO:0000313" key="4">
    <source>
        <dbReference type="EMBL" id="MEJ8821692.1"/>
    </source>
</evidence>
<dbReference type="Proteomes" id="UP001363010">
    <property type="component" value="Unassembled WGS sequence"/>
</dbReference>
<dbReference type="EMBL" id="JBBKZV010000002">
    <property type="protein sequence ID" value="MEJ8821692.1"/>
    <property type="molecule type" value="Genomic_DNA"/>
</dbReference>
<feature type="chain" id="PRO_5045176993" evidence="2">
    <location>
        <begin position="17"/>
        <end position="192"/>
    </location>
</feature>
<accession>A0ABU8VX49</accession>
<proteinExistence type="inferred from homology"/>
<name>A0ABU8VX49_9BURK</name>
<evidence type="ECO:0000259" key="3">
    <source>
        <dbReference type="Pfam" id="PF03364"/>
    </source>
</evidence>
<dbReference type="InterPro" id="IPR005031">
    <property type="entry name" value="COQ10_START"/>
</dbReference>
<dbReference type="SUPFAM" id="SSF55961">
    <property type="entry name" value="Bet v1-like"/>
    <property type="match status" value="1"/>
</dbReference>
<evidence type="ECO:0000256" key="2">
    <source>
        <dbReference type="SAM" id="SignalP"/>
    </source>
</evidence>
<dbReference type="PANTHER" id="PTHR34060">
    <property type="entry name" value="POLYKETIDE CYCLASE / DEHYDRASE AND LIPID TRANSPORT PROTEIN"/>
    <property type="match status" value="1"/>
</dbReference>
<feature type="signal peptide" evidence="2">
    <location>
        <begin position="1"/>
        <end position="16"/>
    </location>
</feature>
<dbReference type="Gene3D" id="3.30.530.20">
    <property type="match status" value="1"/>
</dbReference>
<evidence type="ECO:0000313" key="5">
    <source>
        <dbReference type="Proteomes" id="UP001363010"/>
    </source>
</evidence>
<sequence>MAAAVLILAMAPSLQAQVPAPSPSPSQISIETAGQGNLITVAASADMQVEARAVWDAITDYDNLADFIPDMSASRVLERNGDKLLVEQKGQFRFLLFRQAVEVRMEVVESPQRRIVARAVSGNVKEFDGVYAVERLPAGVVRLSYSGRLIPDFPVPPVVGALVVRSVLARQFSALVDEIVRRDESARGIRQP</sequence>
<comment type="caution">
    <text evidence="4">The sequence shown here is derived from an EMBL/GenBank/DDBJ whole genome shotgun (WGS) entry which is preliminary data.</text>
</comment>
<dbReference type="InterPro" id="IPR023393">
    <property type="entry name" value="START-like_dom_sf"/>
</dbReference>
<keyword evidence="2" id="KW-0732">Signal</keyword>
<organism evidence="4 5">
    <name type="scientific">Variovorax humicola</name>
    <dbReference type="NCBI Taxonomy" id="1769758"/>
    <lineage>
        <taxon>Bacteria</taxon>
        <taxon>Pseudomonadati</taxon>
        <taxon>Pseudomonadota</taxon>
        <taxon>Betaproteobacteria</taxon>
        <taxon>Burkholderiales</taxon>
        <taxon>Comamonadaceae</taxon>
        <taxon>Variovorax</taxon>
    </lineage>
</organism>
<dbReference type="PANTHER" id="PTHR34060:SF1">
    <property type="entry name" value="POLYKETIDE CYCLASE _ DEHYDRASE AND LIPID TRANSPORT PROTEIN"/>
    <property type="match status" value="1"/>
</dbReference>
<evidence type="ECO:0000256" key="1">
    <source>
        <dbReference type="ARBA" id="ARBA00008918"/>
    </source>
</evidence>
<feature type="domain" description="Coenzyme Q-binding protein COQ10 START" evidence="3">
    <location>
        <begin position="48"/>
        <end position="171"/>
    </location>
</feature>
<reference evidence="4 5" key="1">
    <citation type="submission" date="2024-03" db="EMBL/GenBank/DDBJ databases">
        <title>Novel species of the genus Variovorax.</title>
        <authorList>
            <person name="Liu Q."/>
            <person name="Xin Y.-H."/>
        </authorList>
    </citation>
    <scope>NUCLEOTIDE SEQUENCE [LARGE SCALE GENOMIC DNA]</scope>
    <source>
        <strain evidence="4 5">KACC 18501</strain>
    </source>
</reference>